<name>A0A2Z5PJQ0_METMI</name>
<evidence type="ECO:0000313" key="2">
    <source>
        <dbReference type="EMBL" id="BAP62768.1"/>
    </source>
</evidence>
<evidence type="ECO:0000256" key="1">
    <source>
        <dbReference type="SAM" id="Phobius"/>
    </source>
</evidence>
<evidence type="ECO:0008006" key="4">
    <source>
        <dbReference type="Google" id="ProtNLM"/>
    </source>
</evidence>
<organism evidence="2 3">
    <name type="scientific">Methanococcus maripaludis OS7</name>
    <dbReference type="NCBI Taxonomy" id="637915"/>
    <lineage>
        <taxon>Archaea</taxon>
        <taxon>Methanobacteriati</taxon>
        <taxon>Methanobacteriota</taxon>
        <taxon>Methanomada group</taxon>
        <taxon>Methanococci</taxon>
        <taxon>Methanococcales</taxon>
        <taxon>Methanococcaceae</taxon>
        <taxon>Methanococcus</taxon>
    </lineage>
</organism>
<dbReference type="KEGG" id="mmao:MMOS7_06820"/>
<keyword evidence="1" id="KW-0472">Membrane</keyword>
<dbReference type="RefSeq" id="WP_013999021.1">
    <property type="nucleotide sequence ID" value="NZ_AP011528.1"/>
</dbReference>
<dbReference type="EMBL" id="AP011528">
    <property type="protein sequence ID" value="BAP62768.1"/>
    <property type="molecule type" value="Genomic_DNA"/>
</dbReference>
<gene>
    <name evidence="2" type="ORF">MMOS7_06820</name>
</gene>
<keyword evidence="1" id="KW-1133">Transmembrane helix</keyword>
<dbReference type="GeneID" id="10982082"/>
<dbReference type="PANTHER" id="PTHR35902:SF3">
    <property type="entry name" value="NPCBM-ASSOCIATED, NEW3 DOMAIN OF ALPHA-GALACTOSIDASE"/>
    <property type="match status" value="1"/>
</dbReference>
<accession>A0A2Z5PJQ0</accession>
<sequence>MRLLAKSGLLLLVFALISSSYALSVDDPQYVVDNSEFGETNPNVIHPGDDVNIWIKVVNDNYDKQLKDVKVEISPHYPFEIKQVNPETGVAEISHLNEGESDTAYFKIHVSENAPSDEYRIDVTVTATEYESGDEPNEREKTLTKIYYVPIYGIAKFEINLDDNNPINPSESEELEVYIKNQGTGTAKYLTLNLAGTSDLNIVGPTTFYLESLSPQTQKLITVDAYAIPTTEDGIYSINANIEWIGEDGAEYTSSIPINLKVKSTIFDNQPFLYLDGVKAISGGQEVTIALANRGTSKLKHCVLEIDGAVELNDNYIRYIGDLEEDDSDSGIYELEVFGDSKTNITATLTYFNEYHEEFILVQEFELDPANSQVKQEGTNYTFIGLIVVLAVIAYILYRRWKKRKDSEEE</sequence>
<protein>
    <recommendedName>
        <fullName evidence="4">CARDB domain-containing protein</fullName>
    </recommendedName>
</protein>
<dbReference type="AlphaFoldDB" id="A0A2Z5PJQ0"/>
<evidence type="ECO:0000313" key="3">
    <source>
        <dbReference type="Proteomes" id="UP000263689"/>
    </source>
</evidence>
<keyword evidence="1" id="KW-0812">Transmembrane</keyword>
<dbReference type="PANTHER" id="PTHR35902">
    <property type="entry name" value="S-LAYER DOMAIN-LIKE PROTEIN-RELATED"/>
    <property type="match status" value="1"/>
</dbReference>
<dbReference type="Proteomes" id="UP000263689">
    <property type="component" value="Chromosome"/>
</dbReference>
<reference evidence="2 3" key="1">
    <citation type="submission" date="2009-06" db="EMBL/GenBank/DDBJ databases">
        <title>Molecular Evidence for Microbiologically Influenced Corrosion from genome of Methanogen.</title>
        <authorList>
            <person name="Ito N."/>
            <person name="Tsurumaru H."/>
            <person name="Shimizu A."/>
            <person name="Harada T."/>
            <person name="Hosoyama A."/>
            <person name="Horikawa H."/>
            <person name="Wakai S."/>
            <person name="Sasaki K."/>
            <person name="Nishijima K."/>
            <person name="Ataku H."/>
            <person name="Yamazaki J."/>
            <person name="Mise M."/>
            <person name="Yamazaki S."/>
            <person name="Tanikawa S."/>
            <person name="Harayama S."/>
            <person name="Fujita N."/>
        </authorList>
    </citation>
    <scope>NUCLEOTIDE SEQUENCE [LARGE SCALE GENOMIC DNA]</scope>
    <source>
        <strain evidence="3">OS7 ( NBRC 103642)</strain>
    </source>
</reference>
<proteinExistence type="predicted"/>
<feature type="transmembrane region" description="Helical" evidence="1">
    <location>
        <begin position="381"/>
        <end position="398"/>
    </location>
</feature>